<comment type="caution">
    <text evidence="2">The sequence shown here is derived from an EMBL/GenBank/DDBJ whole genome shotgun (WGS) entry which is preliminary data.</text>
</comment>
<name>A0ABW8RPG5_9BACI</name>
<feature type="transmembrane region" description="Helical" evidence="1">
    <location>
        <begin position="21"/>
        <end position="46"/>
    </location>
</feature>
<keyword evidence="3" id="KW-1185">Reference proteome</keyword>
<gene>
    <name evidence="2" type="ORF">ACJEBI_28725</name>
</gene>
<dbReference type="Proteomes" id="UP001623041">
    <property type="component" value="Unassembled WGS sequence"/>
</dbReference>
<dbReference type="EMBL" id="JBJHQH010000046">
    <property type="protein sequence ID" value="MFK9095416.1"/>
    <property type="molecule type" value="Genomic_DNA"/>
</dbReference>
<proteinExistence type="predicted"/>
<organism evidence="2 3">
    <name type="scientific">Bacillus salipaludis</name>
    <dbReference type="NCBI Taxonomy" id="2547811"/>
    <lineage>
        <taxon>Bacteria</taxon>
        <taxon>Bacillati</taxon>
        <taxon>Bacillota</taxon>
        <taxon>Bacilli</taxon>
        <taxon>Bacillales</taxon>
        <taxon>Bacillaceae</taxon>
        <taxon>Bacillus</taxon>
    </lineage>
</organism>
<evidence type="ECO:0000313" key="2">
    <source>
        <dbReference type="EMBL" id="MFK9095416.1"/>
    </source>
</evidence>
<keyword evidence="1" id="KW-0472">Membrane</keyword>
<sequence length="74" mass="8396">MLSEEKNGESSKTGKSLWKPLLAAPALFFLAPLGILSRFFCSFLAISLDFLPPWPWIPPFQAYEDVLFHKGLIR</sequence>
<protein>
    <submittedName>
        <fullName evidence="2">Uncharacterized protein</fullName>
    </submittedName>
</protein>
<evidence type="ECO:0000256" key="1">
    <source>
        <dbReference type="SAM" id="Phobius"/>
    </source>
</evidence>
<evidence type="ECO:0000313" key="3">
    <source>
        <dbReference type="Proteomes" id="UP001623041"/>
    </source>
</evidence>
<keyword evidence="1" id="KW-0812">Transmembrane</keyword>
<accession>A0ABW8RPG5</accession>
<reference evidence="2 3" key="1">
    <citation type="submission" date="2024-11" db="EMBL/GenBank/DDBJ databases">
        <authorList>
            <person name="Lucas J.A."/>
        </authorList>
    </citation>
    <scope>NUCLEOTIDE SEQUENCE [LARGE SCALE GENOMIC DNA]</scope>
    <source>
        <strain evidence="2 3">Z 5.4</strain>
    </source>
</reference>
<keyword evidence="1" id="KW-1133">Transmembrane helix</keyword>